<keyword evidence="1" id="KW-0812">Transmembrane</keyword>
<feature type="transmembrane region" description="Helical" evidence="1">
    <location>
        <begin position="12"/>
        <end position="30"/>
    </location>
</feature>
<feature type="transmembrane region" description="Helical" evidence="1">
    <location>
        <begin position="206"/>
        <end position="226"/>
    </location>
</feature>
<evidence type="ECO:0000313" key="2">
    <source>
        <dbReference type="EMBL" id="QWL62243.1"/>
    </source>
</evidence>
<accession>A0ABD7EMM1</accession>
<protein>
    <recommendedName>
        <fullName evidence="4">Polysaccharide chain length determinant N-terminal domain-containing protein</fullName>
    </recommendedName>
</protein>
<sequence length="240" mass="28024">MRIFLLNLKENLLIIVIATIISGLLGYKFIPEKKETTAYEGYLFITPVYDGYGNIRNPKPPLDQLTKNLTEDIVFAKDLVGLIKDERPELLNIEDAVTLYHKIKETIDIKRIGTGIYMVRVVGDLNLYRDSMDLFKENVDRIYRKTTVEYVDGFRDPKSTCHYFDRLCSNLLEPYLELISIVESRGLYQESKYVNIYYANNNKIRYGLFFLFIMGGFSTFYTLTLYRRLFGSLDESRVTS</sequence>
<gene>
    <name evidence="2" type="ORF">HQ399_08280</name>
</gene>
<dbReference type="EMBL" id="CP053881">
    <property type="protein sequence ID" value="QWL62243.1"/>
    <property type="molecule type" value="Genomic_DNA"/>
</dbReference>
<organism evidence="2 3">
    <name type="scientific">Aeromonas jandaei</name>
    <dbReference type="NCBI Taxonomy" id="650"/>
    <lineage>
        <taxon>Bacteria</taxon>
        <taxon>Pseudomonadati</taxon>
        <taxon>Pseudomonadota</taxon>
        <taxon>Gammaproteobacteria</taxon>
        <taxon>Aeromonadales</taxon>
        <taxon>Aeromonadaceae</taxon>
        <taxon>Aeromonas</taxon>
    </lineage>
</organism>
<dbReference type="AlphaFoldDB" id="A0ABD7EMM1"/>
<keyword evidence="1" id="KW-1133">Transmembrane helix</keyword>
<evidence type="ECO:0000256" key="1">
    <source>
        <dbReference type="SAM" id="Phobius"/>
    </source>
</evidence>
<name>A0ABD7EMM1_AERJA</name>
<keyword evidence="1" id="KW-0472">Membrane</keyword>
<dbReference type="Proteomes" id="UP000679312">
    <property type="component" value="Chromosome"/>
</dbReference>
<evidence type="ECO:0000313" key="3">
    <source>
        <dbReference type="Proteomes" id="UP000679312"/>
    </source>
</evidence>
<proteinExistence type="predicted"/>
<evidence type="ECO:0008006" key="4">
    <source>
        <dbReference type="Google" id="ProtNLM"/>
    </source>
</evidence>
<reference evidence="2 3" key="1">
    <citation type="journal article" date="2021" name="Front. Microbiol.">
        <title>Prevalence and Genetic Analysis of Chromosomal mcr-3/7 in Aeromonas From U.S. Animal-Derived Samples.</title>
        <authorList>
            <person name="Wang Y."/>
            <person name="Hou N."/>
            <person name="Rasooly R."/>
            <person name="Gu Y."/>
            <person name="He X."/>
        </authorList>
    </citation>
    <scope>NUCLEOTIDE SEQUENCE [LARGE SCALE GENOMIC DNA]</scope>
    <source>
        <strain evidence="2 3">4608</strain>
    </source>
</reference>